<dbReference type="EMBL" id="UGHZ01000001">
    <property type="protein sequence ID" value="STP09190.1"/>
    <property type="molecule type" value="Genomic_DNA"/>
</dbReference>
<gene>
    <name evidence="1" type="ORF">NCTC12221_00625</name>
</gene>
<accession>A0A377JN28</accession>
<keyword evidence="1" id="KW-0808">Transferase</keyword>
<dbReference type="SUPFAM" id="SSF53448">
    <property type="entry name" value="Nucleotide-diphospho-sugar transferases"/>
    <property type="match status" value="1"/>
</dbReference>
<evidence type="ECO:0000313" key="1">
    <source>
        <dbReference type="EMBL" id="STP09190.1"/>
    </source>
</evidence>
<evidence type="ECO:0000313" key="2">
    <source>
        <dbReference type="Proteomes" id="UP000255335"/>
    </source>
</evidence>
<dbReference type="Gene3D" id="3.90.550.10">
    <property type="entry name" value="Spore Coat Polysaccharide Biosynthesis Protein SpsA, Chain A"/>
    <property type="match status" value="1"/>
</dbReference>
<dbReference type="InterPro" id="IPR029044">
    <property type="entry name" value="Nucleotide-diphossugar_trans"/>
</dbReference>
<reference evidence="1 2" key="1">
    <citation type="submission" date="2018-06" db="EMBL/GenBank/DDBJ databases">
        <authorList>
            <consortium name="Pathogen Informatics"/>
            <person name="Doyle S."/>
        </authorList>
    </citation>
    <scope>NUCLEOTIDE SEQUENCE [LARGE SCALE GENOMIC DNA]</scope>
    <source>
        <strain evidence="1 2">NCTC12221</strain>
    </source>
</reference>
<sequence length="311" mass="37003">MYYYCTLFNKNYLTRGLAMIESLCNHAQDFHLYVLAFDEETFTHLSTLRNYPITTIRLSDFEDEELLTVKSARTLAEYCWTCTPAIIQYCISTFSLPHCTYIDADVFFFKNPNLLIDEMQTNSILLTKHNYAQQYQYFQNTSGTYCVQFMCFKADKDGLKALAWWKQKCLEWCFARFEDGKFGDQKYLDDWTERFEGVYVPSNTKYALAPWNIVEHAEAECIFYHFHNLYFIGEDKVDLGGYKIPKSAKIQIYTPYIKSLIELRIKFLPHNYDLRSKQKLTLLHILRTLKRYFYGTYNVFYLTDFTQQLNA</sequence>
<organism evidence="1 2">
    <name type="scientific">Helicobacter cinaedi</name>
    <dbReference type="NCBI Taxonomy" id="213"/>
    <lineage>
        <taxon>Bacteria</taxon>
        <taxon>Pseudomonadati</taxon>
        <taxon>Campylobacterota</taxon>
        <taxon>Epsilonproteobacteria</taxon>
        <taxon>Campylobacterales</taxon>
        <taxon>Helicobacteraceae</taxon>
        <taxon>Helicobacter</taxon>
    </lineage>
</organism>
<dbReference type="Proteomes" id="UP000255335">
    <property type="component" value="Unassembled WGS sequence"/>
</dbReference>
<name>A0A377JN28_9HELI</name>
<dbReference type="AlphaFoldDB" id="A0A377JN28"/>
<dbReference type="GO" id="GO:0016740">
    <property type="term" value="F:transferase activity"/>
    <property type="evidence" value="ECO:0007669"/>
    <property type="project" value="UniProtKB-KW"/>
</dbReference>
<proteinExistence type="predicted"/>
<protein>
    <submittedName>
        <fullName evidence="1">Glycosyltransferase</fullName>
    </submittedName>
</protein>